<evidence type="ECO:0000256" key="3">
    <source>
        <dbReference type="ARBA" id="ARBA00022692"/>
    </source>
</evidence>
<evidence type="ECO:0000256" key="7">
    <source>
        <dbReference type="SAM" id="Phobius"/>
    </source>
</evidence>
<protein>
    <submittedName>
        <fullName evidence="9">MFS transporter</fullName>
    </submittedName>
</protein>
<keyword evidence="5 7" id="KW-0472">Membrane</keyword>
<dbReference type="AlphaFoldDB" id="A0AAU8KMG2"/>
<name>A0AAU8KMG2_9ACTN</name>
<gene>
    <name evidence="9" type="ORF">R1Y80_26695</name>
</gene>
<keyword evidence="3 7" id="KW-0812">Transmembrane</keyword>
<accession>A0AAU8KMG2</accession>
<evidence type="ECO:0000313" key="9">
    <source>
        <dbReference type="EMBL" id="XCN16998.1"/>
    </source>
</evidence>
<dbReference type="GO" id="GO:0022857">
    <property type="term" value="F:transmembrane transporter activity"/>
    <property type="evidence" value="ECO:0007669"/>
    <property type="project" value="InterPro"/>
</dbReference>
<dbReference type="InterPro" id="IPR020846">
    <property type="entry name" value="MFS_dom"/>
</dbReference>
<dbReference type="InterPro" id="IPR011701">
    <property type="entry name" value="MFS"/>
</dbReference>
<evidence type="ECO:0000259" key="8">
    <source>
        <dbReference type="PROSITE" id="PS50850"/>
    </source>
</evidence>
<feature type="transmembrane region" description="Helical" evidence="7">
    <location>
        <begin position="218"/>
        <end position="239"/>
    </location>
</feature>
<feature type="region of interest" description="Disordered" evidence="6">
    <location>
        <begin position="397"/>
        <end position="421"/>
    </location>
</feature>
<feature type="transmembrane region" description="Helical" evidence="7">
    <location>
        <begin position="284"/>
        <end position="302"/>
    </location>
</feature>
<keyword evidence="2" id="KW-1003">Cell membrane</keyword>
<feature type="transmembrane region" description="Helical" evidence="7">
    <location>
        <begin position="138"/>
        <end position="155"/>
    </location>
</feature>
<feature type="transmembrane region" description="Helical" evidence="7">
    <location>
        <begin position="369"/>
        <end position="387"/>
    </location>
</feature>
<sequence length="421" mass="42320">MAAVHERQAAPAPFGATVVMMSVVATLVVGQTFVMIPLMPQLGRAWDVPQESVAWTTTVFAISYACGSLAGGPLSQRYGGRTVLTGCVAALAVATALVPLASDLTWASVLRAVQGVVAGSFVPVSYAYLGERIPQHRLPLALTTVNCAAASAVVVGQVEGQLIGAVLGWRAVFLVSAPLLAVGAVAVWRVMLPDPVRPAHVGTTAAGGHARALGSARLLPLFFVTLPLVGSLTAIYTAVQLYGPAELVGDPGAMLGLRAGALPALVIAVLLAPALGRVPALPRAALSLVVAVAGLAATALTGDSTMALGAALFVFVLAISTVGPAVVQAIGANAGAARGAAMAVYGFVLNLGSGAGAQLPLAVGDLPSVSLIAAAFLAVCAALVVFAHRAARHGSGRHTRSAAEVPVPARPRPVPEHAHER</sequence>
<evidence type="ECO:0000256" key="6">
    <source>
        <dbReference type="SAM" id="MobiDB-lite"/>
    </source>
</evidence>
<dbReference type="InterPro" id="IPR050189">
    <property type="entry name" value="MFS_Efflux_Transporters"/>
</dbReference>
<dbReference type="PROSITE" id="PS50850">
    <property type="entry name" value="MFS"/>
    <property type="match status" value="1"/>
</dbReference>
<dbReference type="Pfam" id="PF07690">
    <property type="entry name" value="MFS_1"/>
    <property type="match status" value="1"/>
</dbReference>
<organism evidence="9">
    <name type="scientific">Streptomyces sp. JL1001</name>
    <dbReference type="NCBI Taxonomy" id="3078227"/>
    <lineage>
        <taxon>Bacteria</taxon>
        <taxon>Bacillati</taxon>
        <taxon>Actinomycetota</taxon>
        <taxon>Actinomycetes</taxon>
        <taxon>Kitasatosporales</taxon>
        <taxon>Streptomycetaceae</taxon>
        <taxon>Streptomyces</taxon>
    </lineage>
</organism>
<feature type="transmembrane region" description="Helical" evidence="7">
    <location>
        <begin position="167"/>
        <end position="188"/>
    </location>
</feature>
<feature type="transmembrane region" description="Helical" evidence="7">
    <location>
        <begin position="342"/>
        <end position="363"/>
    </location>
</feature>
<proteinExistence type="predicted"/>
<evidence type="ECO:0000256" key="4">
    <source>
        <dbReference type="ARBA" id="ARBA00022989"/>
    </source>
</evidence>
<comment type="subcellular location">
    <subcellularLocation>
        <location evidence="1">Cell membrane</location>
        <topology evidence="1">Multi-pass membrane protein</topology>
    </subcellularLocation>
</comment>
<evidence type="ECO:0000256" key="2">
    <source>
        <dbReference type="ARBA" id="ARBA00022475"/>
    </source>
</evidence>
<feature type="transmembrane region" description="Helical" evidence="7">
    <location>
        <begin position="83"/>
        <end position="102"/>
    </location>
</feature>
<dbReference type="EMBL" id="CP136798">
    <property type="protein sequence ID" value="XCN16998.1"/>
    <property type="molecule type" value="Genomic_DNA"/>
</dbReference>
<feature type="transmembrane region" description="Helical" evidence="7">
    <location>
        <begin position="53"/>
        <end position="71"/>
    </location>
</feature>
<dbReference type="PANTHER" id="PTHR43124:SF3">
    <property type="entry name" value="CHLORAMPHENICOL EFFLUX PUMP RV0191"/>
    <property type="match status" value="1"/>
</dbReference>
<feature type="transmembrane region" description="Helical" evidence="7">
    <location>
        <begin position="108"/>
        <end position="129"/>
    </location>
</feature>
<evidence type="ECO:0000256" key="1">
    <source>
        <dbReference type="ARBA" id="ARBA00004651"/>
    </source>
</evidence>
<dbReference type="PANTHER" id="PTHR43124">
    <property type="entry name" value="PURINE EFFLUX PUMP PBUE"/>
    <property type="match status" value="1"/>
</dbReference>
<dbReference type="RefSeq" id="WP_354598068.1">
    <property type="nucleotide sequence ID" value="NZ_CP136798.1"/>
</dbReference>
<evidence type="ECO:0000256" key="5">
    <source>
        <dbReference type="ARBA" id="ARBA00023136"/>
    </source>
</evidence>
<reference evidence="9" key="1">
    <citation type="submission" date="2023-10" db="EMBL/GenBank/DDBJ databases">
        <title>Complete genome sequence of Streptomyces sp. JL1001.</title>
        <authorList>
            <person name="Jiang L."/>
        </authorList>
    </citation>
    <scope>NUCLEOTIDE SEQUENCE</scope>
    <source>
        <strain evidence="9">JL1001</strain>
    </source>
</reference>
<feature type="transmembrane region" description="Helical" evidence="7">
    <location>
        <begin position="251"/>
        <end position="272"/>
    </location>
</feature>
<dbReference type="Gene3D" id="1.20.1250.20">
    <property type="entry name" value="MFS general substrate transporter like domains"/>
    <property type="match status" value="1"/>
</dbReference>
<dbReference type="InterPro" id="IPR036259">
    <property type="entry name" value="MFS_trans_sf"/>
</dbReference>
<keyword evidence="4 7" id="KW-1133">Transmembrane helix</keyword>
<feature type="domain" description="Major facilitator superfamily (MFS) profile" evidence="8">
    <location>
        <begin position="17"/>
        <end position="392"/>
    </location>
</feature>
<feature type="transmembrane region" description="Helical" evidence="7">
    <location>
        <begin position="308"/>
        <end position="330"/>
    </location>
</feature>
<feature type="transmembrane region" description="Helical" evidence="7">
    <location>
        <begin position="12"/>
        <end position="33"/>
    </location>
</feature>
<dbReference type="SUPFAM" id="SSF103473">
    <property type="entry name" value="MFS general substrate transporter"/>
    <property type="match status" value="1"/>
</dbReference>
<dbReference type="GO" id="GO:0005886">
    <property type="term" value="C:plasma membrane"/>
    <property type="evidence" value="ECO:0007669"/>
    <property type="project" value="UniProtKB-SubCell"/>
</dbReference>